<gene>
    <name evidence="1" type="ORF">PR048_003099</name>
</gene>
<dbReference type="EMBL" id="JARBHB010000001">
    <property type="protein sequence ID" value="KAJ8897749.1"/>
    <property type="molecule type" value="Genomic_DNA"/>
</dbReference>
<accession>A0ABQ9IM82</accession>
<keyword evidence="2" id="KW-1185">Reference proteome</keyword>
<evidence type="ECO:0000313" key="1">
    <source>
        <dbReference type="EMBL" id="KAJ8897749.1"/>
    </source>
</evidence>
<name>A0ABQ9IM82_9NEOP</name>
<organism evidence="1 2">
    <name type="scientific">Dryococelus australis</name>
    <dbReference type="NCBI Taxonomy" id="614101"/>
    <lineage>
        <taxon>Eukaryota</taxon>
        <taxon>Metazoa</taxon>
        <taxon>Ecdysozoa</taxon>
        <taxon>Arthropoda</taxon>
        <taxon>Hexapoda</taxon>
        <taxon>Insecta</taxon>
        <taxon>Pterygota</taxon>
        <taxon>Neoptera</taxon>
        <taxon>Polyneoptera</taxon>
        <taxon>Phasmatodea</taxon>
        <taxon>Verophasmatodea</taxon>
        <taxon>Anareolatae</taxon>
        <taxon>Phasmatidae</taxon>
        <taxon>Eurycanthinae</taxon>
        <taxon>Dryococelus</taxon>
    </lineage>
</organism>
<dbReference type="Proteomes" id="UP001159363">
    <property type="component" value="Chromosome 1"/>
</dbReference>
<comment type="caution">
    <text evidence="1">The sequence shown here is derived from an EMBL/GenBank/DDBJ whole genome shotgun (WGS) entry which is preliminary data.</text>
</comment>
<reference evidence="1 2" key="1">
    <citation type="submission" date="2023-02" db="EMBL/GenBank/DDBJ databases">
        <title>LHISI_Scaffold_Assembly.</title>
        <authorList>
            <person name="Stuart O.P."/>
            <person name="Cleave R."/>
            <person name="Magrath M.J.L."/>
            <person name="Mikheyev A.S."/>
        </authorList>
    </citation>
    <scope>NUCLEOTIDE SEQUENCE [LARGE SCALE GENOMIC DNA]</scope>
    <source>
        <strain evidence="1">Daus_M_001</strain>
        <tissue evidence="1">Leg muscle</tissue>
    </source>
</reference>
<evidence type="ECO:0000313" key="2">
    <source>
        <dbReference type="Proteomes" id="UP001159363"/>
    </source>
</evidence>
<protein>
    <submittedName>
        <fullName evidence="1">Uncharacterized protein</fullName>
    </submittedName>
</protein>
<proteinExistence type="predicted"/>
<sequence length="95" mass="11565">MTPLSDYLQTKKSDYAQAWRLVSTAQNQLEKARSQFDQMFRAAKMFLSVMMSRLLDEKIESQRQKIFIWSWNYHPRELGRLRKCQESWQMTKKQQ</sequence>